<proteinExistence type="predicted"/>
<reference evidence="1" key="1">
    <citation type="submission" date="2020-10" db="EMBL/GenBank/DDBJ databases">
        <authorList>
            <person name="Gilroy R."/>
        </authorList>
    </citation>
    <scope>NUCLEOTIDE SEQUENCE</scope>
    <source>
        <strain evidence="1">14700</strain>
    </source>
</reference>
<dbReference type="Proteomes" id="UP000810292">
    <property type="component" value="Unassembled WGS sequence"/>
</dbReference>
<reference evidence="1" key="2">
    <citation type="journal article" date="2021" name="PeerJ">
        <title>Extensive microbial diversity within the chicken gut microbiome revealed by metagenomics and culture.</title>
        <authorList>
            <person name="Gilroy R."/>
            <person name="Ravi A."/>
            <person name="Getino M."/>
            <person name="Pursley I."/>
            <person name="Horton D.L."/>
            <person name="Alikhan N.F."/>
            <person name="Baker D."/>
            <person name="Gharbi K."/>
            <person name="Hall N."/>
            <person name="Watson M."/>
            <person name="Adriaenssens E.M."/>
            <person name="Foster-Nyarko E."/>
            <person name="Jarju S."/>
            <person name="Secka A."/>
            <person name="Antonio M."/>
            <person name="Oren A."/>
            <person name="Chaudhuri R.R."/>
            <person name="La Ragione R."/>
            <person name="Hildebrand F."/>
            <person name="Pallen M.J."/>
        </authorList>
    </citation>
    <scope>NUCLEOTIDE SEQUENCE</scope>
    <source>
        <strain evidence="1">14700</strain>
    </source>
</reference>
<sequence>MAALNQETRDILDKIIADAVSLLPEETRKGVREAFSVSIAAEEGDSLSVLRHLKALKKATGSTSTAYFFHKAYAEDVILEHLAARSPEQSKYLRSARKDYKEYLLSDCKGRKEEEILFAKLEKARLDFIAGYRKGTFLGIIEVPKGTGINEKLRTSDISVRGMKVISFSEKGMIGKTKSGTILGAELNTFPSIKGEKPLSDLILVIARTGEAGPVEAAERFIEFSSEIMRIFSSDVIYVNGAMLSYSDTREALGDIASDAFPIWFFARGSEDDDGDSFTLRAEGAASFGAKTIIITDVPAERKSEAASALSVILMLFIYSPSSRNENTFIFEDTLYRKISSDTSSVLFRMEDKDE</sequence>
<accession>A0A9D9NDD2</accession>
<dbReference type="EMBL" id="JADIMF010000069">
    <property type="protein sequence ID" value="MBO8468995.1"/>
    <property type="molecule type" value="Genomic_DNA"/>
</dbReference>
<evidence type="ECO:0000313" key="1">
    <source>
        <dbReference type="EMBL" id="MBO8468995.1"/>
    </source>
</evidence>
<gene>
    <name evidence="1" type="ORF">IAA72_04330</name>
</gene>
<evidence type="ECO:0000313" key="2">
    <source>
        <dbReference type="Proteomes" id="UP000810292"/>
    </source>
</evidence>
<comment type="caution">
    <text evidence="1">The sequence shown here is derived from an EMBL/GenBank/DDBJ whole genome shotgun (WGS) entry which is preliminary data.</text>
</comment>
<protein>
    <submittedName>
        <fullName evidence="1">Uncharacterized protein</fullName>
    </submittedName>
</protein>
<name>A0A9D9NDD2_9SPIO</name>
<dbReference type="AlphaFoldDB" id="A0A9D9NDD2"/>
<organism evidence="1 2">
    <name type="scientific">Candidatus Ornithospirochaeta stercoravium</name>
    <dbReference type="NCBI Taxonomy" id="2840897"/>
    <lineage>
        <taxon>Bacteria</taxon>
        <taxon>Pseudomonadati</taxon>
        <taxon>Spirochaetota</taxon>
        <taxon>Spirochaetia</taxon>
        <taxon>Spirochaetales</taxon>
        <taxon>Spirochaetaceae</taxon>
        <taxon>Spirochaetaceae incertae sedis</taxon>
        <taxon>Candidatus Ornithospirochaeta</taxon>
    </lineage>
</organism>